<evidence type="ECO:0000259" key="2">
    <source>
        <dbReference type="Pfam" id="PF03413"/>
    </source>
</evidence>
<proteinExistence type="predicted"/>
<dbReference type="RefSeq" id="WP_093829177.1">
    <property type="nucleotide sequence ID" value="NZ_FOLQ01000007.1"/>
</dbReference>
<feature type="transmembrane region" description="Helical" evidence="1">
    <location>
        <begin position="12"/>
        <end position="36"/>
    </location>
</feature>
<feature type="transmembrane region" description="Helical" evidence="1">
    <location>
        <begin position="189"/>
        <end position="210"/>
    </location>
</feature>
<gene>
    <name evidence="3" type="ORF">SAMN05216167_107227</name>
</gene>
<sequence length="355" mass="39448">MFSLSDKTVYSLHRISGLVGGLFILIITITGSILVVDKQLDNLLNPNQVNIEVVGKRLSYNQLLAKVNQQYPSAQLLRLQVADTDKTRATRVDLIDQGVWKWVVLNPYTGAVISTRNADATLVRRARELHENLLLEPVGGFVMGLAGICLLASVLTGTWYYRRSLLSVFKIGVRWNKSARIVYADIHKWLGVVALLFMLMMSATGIFFHWEQIERKFGDGAPQNQSQSSSIPLSAISVDTALAAARASIANFQPELIDFPKPGDTTLVIRGNMPGSIRMLGKYNVSATMDARTGQYVSGFNARDADLEYIAEHIFEELHFGRYGGWISQIIYILLALATAVVTVTGLIIWFLKRN</sequence>
<feature type="transmembrane region" description="Helical" evidence="1">
    <location>
        <begin position="330"/>
        <end position="352"/>
    </location>
</feature>
<organism evidence="3 4">
    <name type="scientific">Spirosoma endophyticum</name>
    <dbReference type="NCBI Taxonomy" id="662367"/>
    <lineage>
        <taxon>Bacteria</taxon>
        <taxon>Pseudomonadati</taxon>
        <taxon>Bacteroidota</taxon>
        <taxon>Cytophagia</taxon>
        <taxon>Cytophagales</taxon>
        <taxon>Cytophagaceae</taxon>
        <taxon>Spirosoma</taxon>
    </lineage>
</organism>
<feature type="transmembrane region" description="Helical" evidence="1">
    <location>
        <begin position="138"/>
        <end position="161"/>
    </location>
</feature>
<dbReference type="Pfam" id="PF03413">
    <property type="entry name" value="PepSY"/>
    <property type="match status" value="1"/>
</dbReference>
<dbReference type="Pfam" id="PF03929">
    <property type="entry name" value="PepSY_TM"/>
    <property type="match status" value="1"/>
</dbReference>
<accession>A0A1I1VN12</accession>
<keyword evidence="4" id="KW-1185">Reference proteome</keyword>
<keyword evidence="1" id="KW-0472">Membrane</keyword>
<dbReference type="PANTHER" id="PTHR34219">
    <property type="entry name" value="IRON-REGULATED INNER MEMBRANE PROTEIN-RELATED"/>
    <property type="match status" value="1"/>
</dbReference>
<dbReference type="Proteomes" id="UP000198598">
    <property type="component" value="Unassembled WGS sequence"/>
</dbReference>
<dbReference type="AlphaFoldDB" id="A0A1I1VN12"/>
<keyword evidence="1" id="KW-0812">Transmembrane</keyword>
<dbReference type="STRING" id="662367.SAMN05216167_107227"/>
<reference evidence="3 4" key="1">
    <citation type="submission" date="2016-10" db="EMBL/GenBank/DDBJ databases">
        <authorList>
            <person name="de Groot N.N."/>
        </authorList>
    </citation>
    <scope>NUCLEOTIDE SEQUENCE [LARGE SCALE GENOMIC DNA]</scope>
    <source>
        <strain evidence="3 4">DSM 26130</strain>
    </source>
</reference>
<feature type="domain" description="PepSY" evidence="2">
    <location>
        <begin position="57"/>
        <end position="115"/>
    </location>
</feature>
<dbReference type="InterPro" id="IPR005625">
    <property type="entry name" value="PepSY-ass_TM"/>
</dbReference>
<dbReference type="OrthoDB" id="111691at2"/>
<dbReference type="EMBL" id="FOLQ01000007">
    <property type="protein sequence ID" value="SFD83428.1"/>
    <property type="molecule type" value="Genomic_DNA"/>
</dbReference>
<name>A0A1I1VN12_9BACT</name>
<protein>
    <submittedName>
        <fullName evidence="3">Uncharacterized iron-regulated membrane protein</fullName>
    </submittedName>
</protein>
<evidence type="ECO:0000256" key="1">
    <source>
        <dbReference type="SAM" id="Phobius"/>
    </source>
</evidence>
<evidence type="ECO:0000313" key="4">
    <source>
        <dbReference type="Proteomes" id="UP000198598"/>
    </source>
</evidence>
<keyword evidence="1" id="KW-1133">Transmembrane helix</keyword>
<dbReference type="InterPro" id="IPR025711">
    <property type="entry name" value="PepSY"/>
</dbReference>
<evidence type="ECO:0000313" key="3">
    <source>
        <dbReference type="EMBL" id="SFD83428.1"/>
    </source>
</evidence>